<dbReference type="RefSeq" id="WP_160961760.1">
    <property type="nucleotide sequence ID" value="NZ_WVUD01000024.1"/>
</dbReference>
<sequence>MSLPENIGKFVSRLINTVKSESADWQKAHQSDLGRLKEEKVLAEAELKQRLELMEIRFAQECKRARLEEERQTEHFSEFLASIDEMKASMLEYYGSMPKPIALMIHHQAAELLREAWHNPDARERLQKQTRFTSLMLTITEDLSELGRDGGPKALPEKTIAFIQNKLE</sequence>
<reference evidence="1 2" key="1">
    <citation type="submission" date="2020-01" db="EMBL/GenBank/DDBJ databases">
        <title>Genome sequence of Desulfovibrio aerotolerans DSM 16695(T).</title>
        <authorList>
            <person name="Karnachuk O."/>
            <person name="Avakyan M."/>
            <person name="Mardanov A."/>
            <person name="Kadnikov V."/>
            <person name="Ravin N."/>
        </authorList>
    </citation>
    <scope>NUCLEOTIDE SEQUENCE [LARGE SCALE GENOMIC DNA]</scope>
    <source>
        <strain evidence="1 2">DSM 16695</strain>
    </source>
</reference>
<proteinExistence type="predicted"/>
<organism evidence="1 2">
    <name type="scientific">Solidesulfovibrio aerotolerans</name>
    <dbReference type="NCBI Taxonomy" id="295255"/>
    <lineage>
        <taxon>Bacteria</taxon>
        <taxon>Pseudomonadati</taxon>
        <taxon>Thermodesulfobacteriota</taxon>
        <taxon>Desulfovibrionia</taxon>
        <taxon>Desulfovibrionales</taxon>
        <taxon>Desulfovibrionaceae</taxon>
        <taxon>Solidesulfovibrio</taxon>
    </lineage>
</organism>
<dbReference type="Proteomes" id="UP000482487">
    <property type="component" value="Unassembled WGS sequence"/>
</dbReference>
<dbReference type="AlphaFoldDB" id="A0A7C9N1H0"/>
<name>A0A7C9N1H0_9BACT</name>
<evidence type="ECO:0000313" key="1">
    <source>
        <dbReference type="EMBL" id="MYL84077.1"/>
    </source>
</evidence>
<dbReference type="OrthoDB" id="5453128at2"/>
<protein>
    <submittedName>
        <fullName evidence="1">Uncharacterized protein</fullName>
    </submittedName>
</protein>
<accession>A0A7C9N1H0</accession>
<evidence type="ECO:0000313" key="2">
    <source>
        <dbReference type="Proteomes" id="UP000482487"/>
    </source>
</evidence>
<gene>
    <name evidence="1" type="ORF">GTA51_13160</name>
</gene>
<keyword evidence="2" id="KW-1185">Reference proteome</keyword>
<comment type="caution">
    <text evidence="1">The sequence shown here is derived from an EMBL/GenBank/DDBJ whole genome shotgun (WGS) entry which is preliminary data.</text>
</comment>
<dbReference type="EMBL" id="WVUD01000024">
    <property type="protein sequence ID" value="MYL84077.1"/>
    <property type="molecule type" value="Genomic_DNA"/>
</dbReference>